<protein>
    <submittedName>
        <fullName evidence="2">F-box domain-containing protein</fullName>
    </submittedName>
</protein>
<dbReference type="AlphaFoldDB" id="A0A915PSF8"/>
<reference evidence="2" key="1">
    <citation type="submission" date="2022-11" db="UniProtKB">
        <authorList>
            <consortium name="WormBaseParasite"/>
        </authorList>
    </citation>
    <scope>IDENTIFICATION</scope>
</reference>
<dbReference type="Proteomes" id="UP000887581">
    <property type="component" value="Unplaced"/>
</dbReference>
<evidence type="ECO:0000313" key="2">
    <source>
        <dbReference type="WBParaSite" id="sdigi.contig377.g7872.t1"/>
    </source>
</evidence>
<proteinExistence type="predicted"/>
<sequence length="252" mass="29135">MACSDEALSTSLDNISDNILIKIFRFIAEEKNSNPNVSVHNMYRLKLVCRRFNDLLEKNIKELPRYHVNGIRIRSKKVGLLGYFVAVYRYGTGAFEPPCACLDLIDVPSFLRHDIIHGFIFVDRMELTDRLFITLHELTYAEDVAAKSFQIQKIVFSKIDSINLSSHRGICAFLDRFPCLMDLSFFGYYGEHELDLRQSQVVAQMMISGQGSGIFTRKDMKNMVKRLKYRKNKKSNRCENKVRGIHFQGKST</sequence>
<keyword evidence="1" id="KW-1185">Reference proteome</keyword>
<evidence type="ECO:0000313" key="1">
    <source>
        <dbReference type="Proteomes" id="UP000887581"/>
    </source>
</evidence>
<accession>A0A915PSF8</accession>
<name>A0A915PSF8_9BILA</name>
<dbReference type="WBParaSite" id="sdigi.contig377.g7872.t1">
    <property type="protein sequence ID" value="sdigi.contig377.g7872.t1"/>
    <property type="gene ID" value="sdigi.contig377.g7872"/>
</dbReference>
<organism evidence="1 2">
    <name type="scientific">Setaria digitata</name>
    <dbReference type="NCBI Taxonomy" id="48799"/>
    <lineage>
        <taxon>Eukaryota</taxon>
        <taxon>Metazoa</taxon>
        <taxon>Ecdysozoa</taxon>
        <taxon>Nematoda</taxon>
        <taxon>Chromadorea</taxon>
        <taxon>Rhabditida</taxon>
        <taxon>Spirurina</taxon>
        <taxon>Spiruromorpha</taxon>
        <taxon>Filarioidea</taxon>
        <taxon>Setariidae</taxon>
        <taxon>Setaria</taxon>
    </lineage>
</organism>